<dbReference type="OrthoDB" id="47007at2759"/>
<dbReference type="EMBL" id="CAJOBZ010000069">
    <property type="protein sequence ID" value="CAF4944689.1"/>
    <property type="molecule type" value="Genomic_DNA"/>
</dbReference>
<evidence type="ECO:0000313" key="2">
    <source>
        <dbReference type="Proteomes" id="UP000663880"/>
    </source>
</evidence>
<dbReference type="InterPro" id="IPR002347">
    <property type="entry name" value="SDR_fam"/>
</dbReference>
<dbReference type="Pfam" id="PF13561">
    <property type="entry name" value="adh_short_C2"/>
    <property type="match status" value="1"/>
</dbReference>
<accession>A0A821XLX6</accession>
<dbReference type="Gene3D" id="3.40.50.720">
    <property type="entry name" value="NAD(P)-binding Rossmann-like Domain"/>
    <property type="match status" value="1"/>
</dbReference>
<evidence type="ECO:0000313" key="1">
    <source>
        <dbReference type="EMBL" id="CAF4944689.1"/>
    </source>
</evidence>
<gene>
    <name evidence="1" type="ORF">PMACD_LOCUS15064</name>
</gene>
<reference evidence="1" key="1">
    <citation type="submission" date="2021-02" db="EMBL/GenBank/DDBJ databases">
        <authorList>
            <person name="Steward A R."/>
        </authorList>
    </citation>
    <scope>NUCLEOTIDE SEQUENCE</scope>
</reference>
<name>A0A821XLX6_9NEOP</name>
<dbReference type="PRINTS" id="PR00081">
    <property type="entry name" value="GDHRDH"/>
</dbReference>
<organism evidence="1 2">
    <name type="scientific">Pieris macdunnoughi</name>
    <dbReference type="NCBI Taxonomy" id="345717"/>
    <lineage>
        <taxon>Eukaryota</taxon>
        <taxon>Metazoa</taxon>
        <taxon>Ecdysozoa</taxon>
        <taxon>Arthropoda</taxon>
        <taxon>Hexapoda</taxon>
        <taxon>Insecta</taxon>
        <taxon>Pterygota</taxon>
        <taxon>Neoptera</taxon>
        <taxon>Endopterygota</taxon>
        <taxon>Lepidoptera</taxon>
        <taxon>Glossata</taxon>
        <taxon>Ditrysia</taxon>
        <taxon>Papilionoidea</taxon>
        <taxon>Pieridae</taxon>
        <taxon>Pierinae</taxon>
        <taxon>Pieris</taxon>
    </lineage>
</organism>
<dbReference type="AlphaFoldDB" id="A0A821XLX6"/>
<dbReference type="SUPFAM" id="SSF51735">
    <property type="entry name" value="NAD(P)-binding Rossmann-fold domains"/>
    <property type="match status" value="1"/>
</dbReference>
<sequence>MSFKNKVIIVTGASAGIGAAIAVAFAKEGASVVLVGRNEVNLKRVADECKASGSTALILKADVSNGADLAKIIPETIEKFGKLDVLVNNAGILRRCSLEAGSFVNAFEEILATNLRPIVTLTESATPHLIASKGNVVNISSVAATKVLTSEYTAYSMLKAALNTFSRGAALELGKHGVRINSVSPGPVKTEIFALAGFNVPYEEIGIPTALNCWGEPEDIADLVLFIAGDKAKSVTGSNYIADNGCLLY</sequence>
<keyword evidence="2" id="KW-1185">Reference proteome</keyword>
<dbReference type="FunFam" id="3.40.50.720:FF:000084">
    <property type="entry name" value="Short-chain dehydrogenase reductase"/>
    <property type="match status" value="1"/>
</dbReference>
<protein>
    <submittedName>
        <fullName evidence="1">Uncharacterized protein</fullName>
    </submittedName>
</protein>
<proteinExistence type="predicted"/>
<dbReference type="PANTHER" id="PTHR43975:SF2">
    <property type="entry name" value="EG:BACR7A4.14 PROTEIN-RELATED"/>
    <property type="match status" value="1"/>
</dbReference>
<dbReference type="PANTHER" id="PTHR43975">
    <property type="entry name" value="ZGC:101858"/>
    <property type="match status" value="1"/>
</dbReference>
<comment type="caution">
    <text evidence="1">The sequence shown here is derived from an EMBL/GenBank/DDBJ whole genome shotgun (WGS) entry which is preliminary data.</text>
</comment>
<dbReference type="Proteomes" id="UP000663880">
    <property type="component" value="Unassembled WGS sequence"/>
</dbReference>
<dbReference type="PRINTS" id="PR00080">
    <property type="entry name" value="SDRFAMILY"/>
</dbReference>
<dbReference type="InterPro" id="IPR036291">
    <property type="entry name" value="NAD(P)-bd_dom_sf"/>
</dbReference>